<dbReference type="EMBL" id="CP132972">
    <property type="protein sequence ID" value="XBW06997.1"/>
    <property type="molecule type" value="Genomic_DNA"/>
</dbReference>
<reference evidence="1" key="1">
    <citation type="submission" date="2023-08" db="EMBL/GenBank/DDBJ databases">
        <title>The novel hydrolase IpcH responsible for the initial isoprocarb degradation step in Rhodococcus sp. D-6.</title>
        <authorList>
            <person name="Zhu Q."/>
        </authorList>
    </citation>
    <scope>NUCLEOTIDE SEQUENCE</scope>
    <source>
        <strain evidence="1">D-6</strain>
        <plasmid evidence="1">p2-D-6</plasmid>
    </source>
</reference>
<dbReference type="AlphaFoldDB" id="A0AAU7V4R3"/>
<protein>
    <recommendedName>
        <fullName evidence="2">ParA family protein</fullName>
    </recommendedName>
</protein>
<dbReference type="Gene3D" id="3.40.50.300">
    <property type="entry name" value="P-loop containing nucleotide triphosphate hydrolases"/>
    <property type="match status" value="1"/>
</dbReference>
<gene>
    <name evidence="1" type="ORF">RBB84_25145</name>
</gene>
<dbReference type="InterPro" id="IPR027417">
    <property type="entry name" value="P-loop_NTPase"/>
</dbReference>
<dbReference type="SUPFAM" id="SSF52540">
    <property type="entry name" value="P-loop containing nucleoside triphosphate hydrolases"/>
    <property type="match status" value="1"/>
</dbReference>
<sequence length="277" mass="28085">MLIAVCCDRGAPGSTTSSLALGVSTPEPTIVVEADPFGGDLALRCVAPGGHGEAFPPTPTVLTLATEARTSMSPGLVASKAHDFTGSTRIVPGHFSAEMAAGVKNWAPLAEALRASSSRVVADLGRIHSSSPTIPIAAAADVVVMVTRPEVGAVLHLKDRLERLAPVLASIRNAPPIIVPVVVTPKRQANAVVAEVGRMLAPSNVARAVAGIGWLALDPSGVEAMYAGQVAGKNARTQLMKSAGVLNDQISQAAGVGPYAAAQAAPVDTYAVQTGEA</sequence>
<proteinExistence type="predicted"/>
<name>A0AAU7V4R3_9NOCA</name>
<dbReference type="RefSeq" id="WP_350247769.1">
    <property type="nucleotide sequence ID" value="NZ_CP132972.1"/>
</dbReference>
<evidence type="ECO:0008006" key="2">
    <source>
        <dbReference type="Google" id="ProtNLM"/>
    </source>
</evidence>
<geneLocation type="plasmid" evidence="1">
    <name>p2-D-6</name>
</geneLocation>
<keyword evidence="1" id="KW-0614">Plasmid</keyword>
<evidence type="ECO:0000313" key="1">
    <source>
        <dbReference type="EMBL" id="XBW06997.1"/>
    </source>
</evidence>
<accession>A0AAU7V4R3</accession>
<organism evidence="1">
    <name type="scientific">Rhodococcus sp. D-6</name>
    <dbReference type="NCBI Taxonomy" id="1387842"/>
    <lineage>
        <taxon>Bacteria</taxon>
        <taxon>Bacillati</taxon>
        <taxon>Actinomycetota</taxon>
        <taxon>Actinomycetes</taxon>
        <taxon>Mycobacteriales</taxon>
        <taxon>Nocardiaceae</taxon>
        <taxon>Rhodococcus</taxon>
    </lineage>
</organism>
<dbReference type="KEGG" id="rhox:RBB84_25145"/>